<comment type="caution">
    <text evidence="1">The sequence shown here is derived from an EMBL/GenBank/DDBJ whole genome shotgun (WGS) entry which is preliminary data.</text>
</comment>
<sequence length="70" mass="7711">MVGVKQRSGCAPSPVSFGRSVCLMCCVSSLSSIHQTKPNIITSHNTHLFTILYVVPHRHIYNLHAFISST</sequence>
<accession>A0A4Z2D9A8</accession>
<evidence type="ECO:0000313" key="2">
    <source>
        <dbReference type="Proteomes" id="UP000311919"/>
    </source>
</evidence>
<keyword evidence="2" id="KW-1185">Reference proteome</keyword>
<reference evidence="1 2" key="1">
    <citation type="submission" date="2019-03" db="EMBL/GenBank/DDBJ databases">
        <title>An improved genome assembly of the fluke Schistosoma japonicum.</title>
        <authorList>
            <person name="Hu W."/>
            <person name="Luo F."/>
            <person name="Yin M."/>
            <person name="Mo X."/>
            <person name="Sun C."/>
            <person name="Wu Q."/>
            <person name="Zhu B."/>
            <person name="Xiang M."/>
            <person name="Wang J."/>
            <person name="Wang Y."/>
            <person name="Zhang T."/>
            <person name="Xu B."/>
            <person name="Zheng H."/>
            <person name="Feng Z."/>
        </authorList>
    </citation>
    <scope>NUCLEOTIDE SEQUENCE [LARGE SCALE GENOMIC DNA]</scope>
    <source>
        <strain evidence="1">HuSjv2</strain>
        <tissue evidence="1">Worms</tissue>
    </source>
</reference>
<protein>
    <submittedName>
        <fullName evidence="1">Uncharacterized protein</fullName>
    </submittedName>
</protein>
<name>A0A4Z2D9A8_SCHJA</name>
<evidence type="ECO:0000313" key="1">
    <source>
        <dbReference type="EMBL" id="TNN13083.1"/>
    </source>
</evidence>
<organism evidence="1 2">
    <name type="scientific">Schistosoma japonicum</name>
    <name type="common">Blood fluke</name>
    <dbReference type="NCBI Taxonomy" id="6182"/>
    <lineage>
        <taxon>Eukaryota</taxon>
        <taxon>Metazoa</taxon>
        <taxon>Spiralia</taxon>
        <taxon>Lophotrochozoa</taxon>
        <taxon>Platyhelminthes</taxon>
        <taxon>Trematoda</taxon>
        <taxon>Digenea</taxon>
        <taxon>Strigeidida</taxon>
        <taxon>Schistosomatoidea</taxon>
        <taxon>Schistosomatidae</taxon>
        <taxon>Schistosoma</taxon>
    </lineage>
</organism>
<proteinExistence type="predicted"/>
<dbReference type="AlphaFoldDB" id="A0A4Z2D9A8"/>
<dbReference type="Proteomes" id="UP000311919">
    <property type="component" value="Unassembled WGS sequence"/>
</dbReference>
<gene>
    <name evidence="1" type="ORF">EWB00_003211</name>
</gene>
<dbReference type="EMBL" id="SKCS01000200">
    <property type="protein sequence ID" value="TNN13083.1"/>
    <property type="molecule type" value="Genomic_DNA"/>
</dbReference>